<accession>Q96LZ6</accession>
<dbReference type="EMBL" id="CH471058">
    <property type="protein sequence ID" value="EAX11530.1"/>
    <property type="molecule type" value="Genomic_DNA"/>
</dbReference>
<dbReference type="AlphaFoldDB" id="Q96LZ6"/>
<proteinExistence type="evidence at transcript level"/>
<reference evidence="2" key="3">
    <citation type="submission" date="2005-09" db="EMBL/GenBank/DDBJ databases">
        <authorList>
            <person name="Mural R.J."/>
            <person name="Istrail S."/>
            <person name="Sutton G."/>
            <person name="Florea L."/>
            <person name="Halpern A.L."/>
            <person name="Mobarry C.M."/>
            <person name="Lippert R."/>
            <person name="Walenz B."/>
            <person name="Shatkay H."/>
            <person name="Dew I."/>
            <person name="Miller J.R."/>
            <person name="Flanigan M.J."/>
            <person name="Edwards N.J."/>
            <person name="Bolanos R."/>
            <person name="Fasulo D."/>
            <person name="Halldorsson B.V."/>
            <person name="Hannenhalli S."/>
            <person name="Turner R."/>
            <person name="Yooseph S."/>
            <person name="Lu F."/>
            <person name="Nusskern D.R."/>
            <person name="Shue B.C."/>
            <person name="Zheng X.H."/>
            <person name="Zhong F."/>
            <person name="Delcher A.L."/>
            <person name="Huson D.H."/>
            <person name="Kravitz S.A."/>
            <person name="Mouchard L."/>
            <person name="Reinert K."/>
            <person name="Remington K.A."/>
            <person name="Clark A.G."/>
            <person name="Waterman M.S."/>
            <person name="Eichler E.E."/>
            <person name="Adams M.D."/>
            <person name="Hunkapiller M.W."/>
            <person name="Myers E.W."/>
            <person name="Venter J.C."/>
        </authorList>
    </citation>
    <scope>NUCLEOTIDE SEQUENCE</scope>
</reference>
<accession>D3DP94</accession>
<reference evidence="2" key="1">
    <citation type="journal article" date="2001" name="Science">
        <title>The sequence of the human genome.</title>
        <authorList>
            <person name="Venter J.C."/>
            <person name="Adams M.D."/>
            <person name="Myers E.W."/>
            <person name="Li P.W."/>
            <person name="Mural R.J."/>
            <person name="Sutton G.G."/>
            <person name="Smith H.O."/>
            <person name="Yandell M."/>
            <person name="Evans C.A."/>
            <person name="Holt R.A."/>
            <person name="Gocayne J.D."/>
            <person name="Amanatides P."/>
            <person name="Ballew R.M."/>
            <person name="Huson D.H."/>
            <person name="Wortman J.R."/>
            <person name="Zhang Q."/>
            <person name="Kodira C.D."/>
            <person name="Zheng X.H."/>
            <person name="Chen L."/>
            <person name="Skupski M."/>
            <person name="Subramanian G."/>
            <person name="Thomas P.D."/>
            <person name="Zhang J."/>
            <person name="Gabor Miklos G.L."/>
            <person name="Nelson C."/>
            <person name="Broder S."/>
            <person name="Clark A.G."/>
            <person name="Nadeau J."/>
            <person name="McKusick V.A."/>
            <person name="Zinder N."/>
            <person name="Levine A.J."/>
            <person name="Roberts R.J."/>
            <person name="Simon M."/>
            <person name="Slayman C."/>
            <person name="Hunkapiller M."/>
            <person name="Bolanos R."/>
            <person name="Delcher A."/>
            <person name="Dew I."/>
            <person name="Fasulo D."/>
            <person name="Flanigan M."/>
            <person name="Florea L."/>
            <person name="Halpern A."/>
            <person name="Hannenhalli S."/>
            <person name="Kravitz S."/>
            <person name="Levy S."/>
            <person name="Mobarry C."/>
            <person name="Reinert K."/>
            <person name="Remington K."/>
            <person name="Abu-Threideh J."/>
            <person name="Beasley E."/>
            <person name="Biddick K."/>
            <person name="Bonazzi V."/>
            <person name="Brandon R."/>
            <person name="Cargill M."/>
            <person name="Chandramouliswaran I."/>
            <person name="Charlab R."/>
            <person name="Chaturvedi K."/>
            <person name="Deng Z."/>
            <person name="Di Francesco V."/>
            <person name="Dunn P."/>
            <person name="Eilbeck K."/>
            <person name="Evangelista C."/>
            <person name="Gabrielian A.E."/>
            <person name="Gan W."/>
            <person name="Ge W."/>
            <person name="Gong F."/>
            <person name="Gu Z."/>
            <person name="Guan P."/>
            <person name="Heiman T.J."/>
            <person name="Higgins M.E."/>
            <person name="Ji R.R."/>
            <person name="Ke Z."/>
            <person name="Ketchum K.A."/>
            <person name="Lai Z."/>
            <person name="Lei Y."/>
            <person name="Li Z."/>
            <person name="Li J."/>
            <person name="Liang Y."/>
            <person name="Lin X."/>
            <person name="Lu F."/>
            <person name="Merkulov G.V."/>
            <person name="Milshina N."/>
            <person name="Moore H.M."/>
            <person name="Naik A.K."/>
            <person name="Narayan V.A."/>
            <person name="Neelam B."/>
            <person name="Nusskern D."/>
            <person name="Rusch D.B."/>
            <person name="Salzberg S."/>
            <person name="Shao W."/>
            <person name="Shue B."/>
            <person name="Sun J."/>
            <person name="Wang Z."/>
            <person name="Wang A."/>
            <person name="Wang X."/>
            <person name="Wang J."/>
            <person name="Wei M."/>
            <person name="Wides R."/>
            <person name="Xiao C."/>
            <person name="Yan C."/>
            <person name="Yao A."/>
            <person name="Ye J."/>
            <person name="Zhan M."/>
            <person name="Zhang W."/>
            <person name="Zhang H."/>
            <person name="Zhao Q."/>
            <person name="Zheng L."/>
            <person name="Zhong F."/>
            <person name="Zhong W."/>
            <person name="Zhu S."/>
            <person name="Zhao S."/>
            <person name="Gilbert D."/>
            <person name="Baumhueter S."/>
            <person name="Spier G."/>
            <person name="Carter C."/>
            <person name="Cravchik A."/>
            <person name="Woodage T."/>
            <person name="Ali F."/>
            <person name="An H."/>
            <person name="Awe A."/>
            <person name="Baldwin D."/>
            <person name="Baden H."/>
            <person name="Barnstead M."/>
            <person name="Barrow I."/>
            <person name="Beeson K."/>
            <person name="Busam D."/>
            <person name="Carver A."/>
            <person name="Center A."/>
            <person name="Cheng M.L."/>
            <person name="Curry L."/>
            <person name="Danaher S."/>
            <person name="Davenport L."/>
            <person name="Desilets R."/>
            <person name="Dietz S."/>
            <person name="Dodson K."/>
            <person name="Doup L."/>
            <person name="Ferriera S."/>
            <person name="Garg N."/>
            <person name="Gluecksmann A."/>
            <person name="Hart B."/>
            <person name="Haynes J."/>
            <person name="Haynes C."/>
            <person name="Heiner C."/>
            <person name="Hladun S."/>
            <person name="Hostin D."/>
            <person name="Houck J."/>
            <person name="Howland T."/>
            <person name="Ibegwam C."/>
            <person name="Johnson J."/>
            <person name="Kalush F."/>
            <person name="Kline L."/>
            <person name="Koduru S."/>
            <person name="Love A."/>
            <person name="Mann F."/>
            <person name="May D."/>
            <person name="McCawley S."/>
            <person name="McIntosh T."/>
            <person name="McMullen I."/>
            <person name="Moy M."/>
            <person name="Moy L."/>
            <person name="Murphy B."/>
            <person name="Nelson K."/>
            <person name="Pfannkoch C."/>
            <person name="Pratts E."/>
            <person name="Puri V."/>
            <person name="Qureshi H."/>
            <person name="Reardon M."/>
            <person name="Rodriguez R."/>
            <person name="Rogers Y.H."/>
            <person name="Romblad D."/>
            <person name="Ruhfel B."/>
            <person name="Scott R."/>
            <person name="Sitter C."/>
            <person name="Smallwood M."/>
            <person name="Stewart E."/>
            <person name="Strong R."/>
            <person name="Suh E."/>
            <person name="Thomas R."/>
            <person name="Tint N.N."/>
            <person name="Tse S."/>
            <person name="Vech C."/>
            <person name="Wang G."/>
            <person name="Wetter J."/>
            <person name="Williams S."/>
            <person name="Williams M."/>
            <person name="Windsor S."/>
            <person name="Winn-Deen E."/>
            <person name="Wolfe K."/>
            <person name="Zaveri J."/>
            <person name="Zaveri K."/>
            <person name="Abril J.F."/>
            <person name="Guigo R."/>
            <person name="Campbell M.J."/>
            <person name="Sjolander K.V."/>
            <person name="Karlak B."/>
            <person name="Kejariwal A."/>
            <person name="Mi H."/>
            <person name="Lazareva B."/>
            <person name="Hatton T."/>
            <person name="Narechania A."/>
            <person name="Diemer K."/>
            <person name="Muruganujan A."/>
            <person name="Guo N."/>
            <person name="Sato S."/>
            <person name="Bafna V."/>
            <person name="Istrail S."/>
            <person name="Lippert R."/>
            <person name="Schwartz R."/>
            <person name="Walenz B."/>
            <person name="Yooseph S."/>
            <person name="Allen D."/>
            <person name="Basu A."/>
            <person name="Baxendale J."/>
            <person name="Blick L."/>
            <person name="Caminha M."/>
            <person name="Carnes-Stine J."/>
            <person name="Caulk P."/>
            <person name="Chiang Y.H."/>
            <person name="Coyne M."/>
            <person name="Dahlke C."/>
            <person name="Mays A."/>
            <person name="Dombroski M."/>
            <person name="Donnelly M."/>
            <person name="Ely D."/>
            <person name="Esparham S."/>
            <person name="Fosler C."/>
            <person name="Gire H."/>
            <person name="Glanowski S."/>
            <person name="Glasser K."/>
            <person name="Glodek A."/>
            <person name="Gorokhov M."/>
            <person name="Graham K."/>
            <person name="Gropman B."/>
            <person name="Harris M."/>
            <person name="Heil J."/>
            <person name="Henderson S."/>
            <person name="Hoover J."/>
            <person name="Jennings D."/>
            <person name="Jordan C."/>
            <person name="Jordan J."/>
            <person name="Kasha J."/>
            <person name="Kagan L."/>
            <person name="Kraft C."/>
            <person name="Levitsky A."/>
            <person name="Lewis M."/>
            <person name="Liu X."/>
            <person name="Lopez J."/>
            <person name="Ma D."/>
            <person name="Majoros W."/>
            <person name="McDaniel J."/>
            <person name="Murphy S."/>
            <person name="Newman M."/>
            <person name="Nguyen T."/>
            <person name="Nguyen N."/>
            <person name="Nodell M."/>
            <person name="Pan S."/>
            <person name="Peck J."/>
            <person name="Peterson M."/>
            <person name="Rowe W."/>
            <person name="Sanders R."/>
            <person name="Scott J."/>
            <person name="Simpson M."/>
            <person name="Smith T."/>
            <person name="Sprague A."/>
            <person name="Stockwell T."/>
            <person name="Turner R."/>
            <person name="Venter E."/>
            <person name="Wang M."/>
            <person name="Wen M."/>
            <person name="Wu D."/>
            <person name="Wu M."/>
            <person name="Xia A."/>
            <person name="Zandieh A."/>
            <person name="Zhu X."/>
        </authorList>
    </citation>
    <scope>NUCLEOTIDE SEQUENCE</scope>
</reference>
<protein>
    <submittedName>
        <fullName evidence="1">cDNA FLJ32955 fis, clone TESTI2008144</fullName>
    </submittedName>
</protein>
<sequence>MKPRPISLVPESLADSCISINLLSQMFSSDLSSYPSFSKSLLATLLASCYTLQSSSSQSPDFFLKVAYYIYISLLLNIPQLFPSGHRIKSSFLACYLGSFSASPHKFLTHLAEAPSFQYSPKCCGTSVYAGF</sequence>
<dbReference type="EMBL" id="AK057517">
    <property type="protein sequence ID" value="BAB71518.1"/>
    <property type="molecule type" value="mRNA"/>
</dbReference>
<evidence type="ECO:0000313" key="1">
    <source>
        <dbReference type="EMBL" id="BAB71518.1"/>
    </source>
</evidence>
<evidence type="ECO:0000313" key="2">
    <source>
        <dbReference type="EMBL" id="EAX11530.1"/>
    </source>
</evidence>
<gene>
    <name evidence="2" type="primary">FLJ32955</name>
    <name evidence="2" type="ORF">hCG_2039412</name>
</gene>
<reference evidence="1" key="2">
    <citation type="journal article" date="2004" name="Nat. Genet.">
        <title>Complete sequencing and characterization of 21,243 full-length human cDNAs.</title>
        <authorList>
            <person name="Ota T."/>
            <person name="Suzuki Y."/>
            <person name="Nishikawa T."/>
            <person name="Otsuki T."/>
            <person name="Sugiyama T."/>
            <person name="Irie R."/>
            <person name="Wakamatsu A."/>
            <person name="Hayashi K."/>
            <person name="Sato H."/>
            <person name="Nagai K."/>
            <person name="Kimura K."/>
            <person name="Makita H."/>
            <person name="Sekine M."/>
            <person name="Obayashi M."/>
            <person name="Nishi T."/>
            <person name="Shibahara T."/>
            <person name="Tanaka T."/>
            <person name="Ishii S."/>
            <person name="Yamamoto J."/>
            <person name="Saito K."/>
            <person name="Kawai Y."/>
            <person name="Isono Y."/>
            <person name="Nakamura Y."/>
            <person name="Nagahari K."/>
            <person name="Murakami K."/>
            <person name="Yasuda T."/>
            <person name="Iwayanagi T."/>
            <person name="Wagatsuma M."/>
            <person name="Shiratori A."/>
            <person name="Sudo H."/>
            <person name="Hosoiri T."/>
            <person name="Kaku Y."/>
            <person name="Kodaira H."/>
            <person name="Kondo H."/>
            <person name="Sugawara M."/>
            <person name="Takahashi M."/>
            <person name="Kanda K."/>
            <person name="Yokoi T."/>
            <person name="Furuya T."/>
            <person name="Kikkawa E."/>
            <person name="Omura Y."/>
            <person name="Abe K."/>
            <person name="Kamihara K."/>
            <person name="Katsuta N."/>
            <person name="Sato K."/>
            <person name="Tanikawa M."/>
            <person name="Yamazaki M."/>
            <person name="Ninomiya K."/>
            <person name="Ishibashi T."/>
            <person name="Yamashita H."/>
            <person name="Murakawa K."/>
            <person name="Fujimori K."/>
            <person name="Tanai H."/>
            <person name="Kimata M."/>
            <person name="Watanabe M."/>
            <person name="Hiraoka S."/>
            <person name="Chiba Y."/>
            <person name="Ishida S."/>
            <person name="Ono Y."/>
            <person name="Takiguchi S."/>
            <person name="Watanabe S."/>
            <person name="Yosida M."/>
            <person name="Hotuta T."/>
            <person name="Kusano J."/>
            <person name="Kanehori K."/>
            <person name="Takahashi-Fujii A."/>
            <person name="Hara H."/>
            <person name="Tanase T."/>
            <person name="Nomura Y."/>
            <person name="Togiya S."/>
            <person name="Komai F."/>
            <person name="Hara R."/>
            <person name="Takeuchi K."/>
            <person name="Arita M."/>
            <person name="Imose N."/>
            <person name="Musashino K."/>
            <person name="Yuuki H."/>
            <person name="Oshima A."/>
            <person name="Sasaki N."/>
            <person name="Aotsuka S."/>
            <person name="Yoshikawa Y."/>
            <person name="Matsunawa H."/>
            <person name="Ichihara T."/>
            <person name="Shiohata N."/>
            <person name="Sano S."/>
            <person name="Moriya S."/>
            <person name="Momiyama H."/>
            <person name="Satoh N."/>
            <person name="Takami S."/>
            <person name="Terashima Y."/>
            <person name="Suzuki O."/>
            <person name="Nakagawa S."/>
            <person name="Senoh A."/>
            <person name="Mizoguchi H."/>
            <person name="Goto Y."/>
            <person name="Shimizu F."/>
            <person name="Wakebe H."/>
            <person name="Hishigaki H."/>
            <person name="Watanabe T."/>
            <person name="Sugiyama A."/>
            <person name="Takemoto M."/>
            <person name="Kawakami B."/>
            <person name="Yamazaki M."/>
            <person name="Watanabe K."/>
            <person name="Kumagai A."/>
            <person name="Itakura S."/>
            <person name="Fukuzumi Y."/>
            <person name="Fujimori Y."/>
            <person name="Komiyama M."/>
            <person name="Tashiro H."/>
            <person name="Tanigami A."/>
            <person name="Fujiwara T."/>
            <person name="Ono T."/>
            <person name="Yamada K."/>
            <person name="Fujii Y."/>
            <person name="Ozaki K."/>
            <person name="Hirao M."/>
            <person name="Ohmori Y."/>
            <person name="Kawabata A."/>
            <person name="Hikiji T."/>
            <person name="Kobatake N."/>
            <person name="Inagaki H."/>
            <person name="Ikema Y."/>
            <person name="Okamoto S."/>
            <person name="Okitani R."/>
            <person name="Kawakami T."/>
            <person name="Noguchi S."/>
            <person name="Itoh T."/>
            <person name="Shigeta K."/>
            <person name="Senba T."/>
            <person name="Matsumura K."/>
            <person name="Nakajima Y."/>
            <person name="Mizuno T."/>
            <person name="Morinaga M."/>
            <person name="Sasaki M."/>
            <person name="Togashi T."/>
            <person name="Oyama M."/>
            <person name="Hata H."/>
            <person name="Watanabe M."/>
            <person name="Komatsu T."/>
            <person name="Mizushima-Sugano J."/>
            <person name="Satoh T."/>
            <person name="Shirai Y."/>
            <person name="Takahashi Y."/>
            <person name="Nakagawa K."/>
            <person name="Okumura K."/>
            <person name="Nagase T."/>
            <person name="Nomura N."/>
            <person name="Kikuchi H."/>
            <person name="Masuho Y."/>
            <person name="Yamashita R."/>
            <person name="Nakai K."/>
            <person name="Yada T."/>
            <person name="Nakamura Y."/>
            <person name="Ohara O."/>
            <person name="Isogai T."/>
            <person name="Sugano S."/>
        </authorList>
    </citation>
    <scope>NUCLEOTIDE SEQUENCE</scope>
    <source>
        <tissue evidence="1">Testis</tissue>
    </source>
</reference>
<name>Q96LZ6_HUMAN</name>
<organism evidence="1">
    <name type="scientific">Homo sapiens</name>
    <name type="common">Human</name>
    <dbReference type="NCBI Taxonomy" id="9606"/>
    <lineage>
        <taxon>Eukaryota</taxon>
        <taxon>Metazoa</taxon>
        <taxon>Chordata</taxon>
        <taxon>Craniata</taxon>
        <taxon>Vertebrata</taxon>
        <taxon>Euteleostomi</taxon>
        <taxon>Mammalia</taxon>
        <taxon>Eutheria</taxon>
        <taxon>Euarchontoglires</taxon>
        <taxon>Primates</taxon>
        <taxon>Haplorrhini</taxon>
        <taxon>Catarrhini</taxon>
        <taxon>Hominidae</taxon>
        <taxon>Homo</taxon>
    </lineage>
</organism>